<dbReference type="RefSeq" id="WP_387415601.1">
    <property type="nucleotide sequence ID" value="NZ_JBIASD010000022.1"/>
</dbReference>
<comment type="caution">
    <text evidence="1">The sequence shown here is derived from an EMBL/GenBank/DDBJ whole genome shotgun (WGS) entry which is preliminary data.</text>
</comment>
<keyword evidence="1" id="KW-0378">Hydrolase</keyword>
<dbReference type="Pfam" id="PF05139">
    <property type="entry name" value="Erythro_esteras"/>
    <property type="match status" value="1"/>
</dbReference>
<dbReference type="Gene3D" id="3.40.1660.10">
    <property type="entry name" value="EreA-like (biosynthetic domain)"/>
    <property type="match status" value="1"/>
</dbReference>
<dbReference type="EMBL" id="JBIASD010000022">
    <property type="protein sequence ID" value="MFF3669474.1"/>
    <property type="molecule type" value="Genomic_DNA"/>
</dbReference>
<dbReference type="Gene3D" id="1.20.1440.30">
    <property type="entry name" value="Biosynthetic Protein domain"/>
    <property type="match status" value="1"/>
</dbReference>
<dbReference type="InterPro" id="IPR007815">
    <property type="entry name" value="Emycin_Estase"/>
</dbReference>
<dbReference type="CDD" id="cd14728">
    <property type="entry name" value="Ere-like"/>
    <property type="match status" value="1"/>
</dbReference>
<proteinExistence type="predicted"/>
<organism evidence="1 2">
    <name type="scientific">Microtetraspora malaysiensis</name>
    <dbReference type="NCBI Taxonomy" id="161358"/>
    <lineage>
        <taxon>Bacteria</taxon>
        <taxon>Bacillati</taxon>
        <taxon>Actinomycetota</taxon>
        <taxon>Actinomycetes</taxon>
        <taxon>Streptosporangiales</taxon>
        <taxon>Streptosporangiaceae</taxon>
        <taxon>Microtetraspora</taxon>
    </lineage>
</organism>
<dbReference type="SUPFAM" id="SSF159501">
    <property type="entry name" value="EreA/ChaN-like"/>
    <property type="match status" value="1"/>
</dbReference>
<accession>A0ABW6SWT7</accession>
<dbReference type="InterPro" id="IPR052036">
    <property type="entry name" value="Hydrolase/PRTase-associated"/>
</dbReference>
<dbReference type="EC" id="3.1.1.-" evidence="1"/>
<protein>
    <submittedName>
        <fullName evidence="1">Erythromycin esterase family protein</fullName>
        <ecNumber evidence="1">3.1.1.-</ecNumber>
    </submittedName>
</protein>
<dbReference type="Gene3D" id="3.30.1870.10">
    <property type="entry name" value="EreA-like, domain 2"/>
    <property type="match status" value="1"/>
</dbReference>
<dbReference type="PANTHER" id="PTHR31299:SF0">
    <property type="entry name" value="ESTERASE, PUTATIVE (AFU_ORTHOLOGUE AFUA_1G05850)-RELATED"/>
    <property type="match status" value="1"/>
</dbReference>
<evidence type="ECO:0000313" key="1">
    <source>
        <dbReference type="EMBL" id="MFF3669474.1"/>
    </source>
</evidence>
<dbReference type="Proteomes" id="UP001602013">
    <property type="component" value="Unassembled WGS sequence"/>
</dbReference>
<dbReference type="GO" id="GO:0016787">
    <property type="term" value="F:hydrolase activity"/>
    <property type="evidence" value="ECO:0007669"/>
    <property type="project" value="UniProtKB-KW"/>
</dbReference>
<dbReference type="PANTHER" id="PTHR31299">
    <property type="entry name" value="ESTERASE, PUTATIVE (AFU_ORTHOLOGUE AFUA_1G05850)-RELATED"/>
    <property type="match status" value="1"/>
</dbReference>
<evidence type="ECO:0000313" key="2">
    <source>
        <dbReference type="Proteomes" id="UP001602013"/>
    </source>
</evidence>
<sequence length="445" mass="48224">MTAKTSTTTVAARLSGQAVIPLHTLDPAGSLDDLEWLDEAIGDARVVAIGESAHYNREFYELRNRLLRYLAERHGFSAYAMETGFVEGRLVDDWVRGGDNQLGEVMANGMTSLMGLWTPMGAHLEWMRQHNRTAARPVGFYGIDLPGSMVSLLPGLDAVLAYLEQADPEFQPDPGMRETASAFAAPSAFSAPAAMTAYGSLATETKDALTAGLADLAARMTSRRLDYIQRTTVDAYERALRSLRITVTLDSVARAMVRGDQQAAMCDRDAAIADTVEWILRREDRVVLAAHNGHVQRRPLTLPGMPPMTPMGMHLADRLGADYLVIGTTSGSGQILSTGADFYTGTLFADMEAPQPGSLDALMAASHDGPFATDLRRLSPADTDTVRAASRQRAGVGTFYSDQSPLDAFDLVVHLPHVTAAEPDRAALVHAPHDVRQAFSQWKPN</sequence>
<keyword evidence="2" id="KW-1185">Reference proteome</keyword>
<name>A0ABW6SWT7_9ACTN</name>
<gene>
    <name evidence="1" type="ORF">ACFYXI_28175</name>
</gene>
<reference evidence="1 2" key="1">
    <citation type="submission" date="2024-10" db="EMBL/GenBank/DDBJ databases">
        <title>The Natural Products Discovery Center: Release of the First 8490 Sequenced Strains for Exploring Actinobacteria Biosynthetic Diversity.</title>
        <authorList>
            <person name="Kalkreuter E."/>
            <person name="Kautsar S.A."/>
            <person name="Yang D."/>
            <person name="Bader C.D."/>
            <person name="Teijaro C.N."/>
            <person name="Fluegel L."/>
            <person name="Davis C.M."/>
            <person name="Simpson J.R."/>
            <person name="Lauterbach L."/>
            <person name="Steele A.D."/>
            <person name="Gui C."/>
            <person name="Meng S."/>
            <person name="Li G."/>
            <person name="Viehrig K."/>
            <person name="Ye F."/>
            <person name="Su P."/>
            <person name="Kiefer A.F."/>
            <person name="Nichols A."/>
            <person name="Cepeda A.J."/>
            <person name="Yan W."/>
            <person name="Fan B."/>
            <person name="Jiang Y."/>
            <person name="Adhikari A."/>
            <person name="Zheng C.-J."/>
            <person name="Schuster L."/>
            <person name="Cowan T.M."/>
            <person name="Smanski M.J."/>
            <person name="Chevrette M.G."/>
            <person name="De Carvalho L.P.S."/>
            <person name="Shen B."/>
        </authorList>
    </citation>
    <scope>NUCLEOTIDE SEQUENCE [LARGE SCALE GENOMIC DNA]</scope>
    <source>
        <strain evidence="1 2">NPDC002173</strain>
    </source>
</reference>